<organism evidence="1 2">
    <name type="scientific">Romanomermis culicivorax</name>
    <name type="common">Nematode worm</name>
    <dbReference type="NCBI Taxonomy" id="13658"/>
    <lineage>
        <taxon>Eukaryota</taxon>
        <taxon>Metazoa</taxon>
        <taxon>Ecdysozoa</taxon>
        <taxon>Nematoda</taxon>
        <taxon>Enoplea</taxon>
        <taxon>Dorylaimia</taxon>
        <taxon>Mermithida</taxon>
        <taxon>Mermithoidea</taxon>
        <taxon>Mermithidae</taxon>
        <taxon>Romanomermis</taxon>
    </lineage>
</organism>
<name>A0A915L3G3_ROMCU</name>
<reference evidence="2" key="1">
    <citation type="submission" date="2022-11" db="UniProtKB">
        <authorList>
            <consortium name="WormBaseParasite"/>
        </authorList>
    </citation>
    <scope>IDENTIFICATION</scope>
</reference>
<proteinExistence type="predicted"/>
<accession>A0A915L3G3</accession>
<dbReference type="WBParaSite" id="nRc.2.0.1.t45613-RA">
    <property type="protein sequence ID" value="nRc.2.0.1.t45613-RA"/>
    <property type="gene ID" value="nRc.2.0.1.g45613"/>
</dbReference>
<keyword evidence="1" id="KW-1185">Reference proteome</keyword>
<sequence length="148" mass="17339">MVQSNLKKLHMLKYLPSLRLISTQYLKHKPHLDLVAECSASKCSFKPCMSVWIRAQTGHDNKLMPGWLTLKWFFNKAKVLILLTCNKTWTNRAVSNDAADLWPSKNFCRKRRNASDAYYRVLNGNVRARSYRFRIVIYKRDTSNSRPS</sequence>
<evidence type="ECO:0000313" key="1">
    <source>
        <dbReference type="Proteomes" id="UP000887565"/>
    </source>
</evidence>
<evidence type="ECO:0000313" key="2">
    <source>
        <dbReference type="WBParaSite" id="nRc.2.0.1.t45613-RA"/>
    </source>
</evidence>
<dbReference type="Proteomes" id="UP000887565">
    <property type="component" value="Unplaced"/>
</dbReference>
<dbReference type="AlphaFoldDB" id="A0A915L3G3"/>
<protein>
    <submittedName>
        <fullName evidence="2">Uncharacterized protein</fullName>
    </submittedName>
</protein>